<feature type="compositionally biased region" description="Basic residues" evidence="1">
    <location>
        <begin position="28"/>
        <end position="41"/>
    </location>
</feature>
<organism evidence="2 3">
    <name type="scientific">Aldrovandia affinis</name>
    <dbReference type="NCBI Taxonomy" id="143900"/>
    <lineage>
        <taxon>Eukaryota</taxon>
        <taxon>Metazoa</taxon>
        <taxon>Chordata</taxon>
        <taxon>Craniata</taxon>
        <taxon>Vertebrata</taxon>
        <taxon>Euteleostomi</taxon>
        <taxon>Actinopterygii</taxon>
        <taxon>Neopterygii</taxon>
        <taxon>Teleostei</taxon>
        <taxon>Notacanthiformes</taxon>
        <taxon>Halosauridae</taxon>
        <taxon>Aldrovandia</taxon>
    </lineage>
</organism>
<accession>A0AAD7SE42</accession>
<comment type="caution">
    <text evidence="2">The sequence shown here is derived from an EMBL/GenBank/DDBJ whole genome shotgun (WGS) entry which is preliminary data.</text>
</comment>
<dbReference type="AlphaFoldDB" id="A0AAD7SE42"/>
<name>A0AAD7SE42_9TELE</name>
<sequence>MSHQPPALPRRYGSSFPKGVGKADGRRGFRRFTARSQRRATRGTAGALRHARSTLAHLSYGSTLQRSRRAAIRTGLPGSPTAASHSSRALLRGAAIVRYNEAPLLLCLSRDRLAGPPRPSSRL</sequence>
<evidence type="ECO:0000256" key="1">
    <source>
        <dbReference type="SAM" id="MobiDB-lite"/>
    </source>
</evidence>
<evidence type="ECO:0000313" key="3">
    <source>
        <dbReference type="Proteomes" id="UP001221898"/>
    </source>
</evidence>
<feature type="region of interest" description="Disordered" evidence="1">
    <location>
        <begin position="1"/>
        <end position="50"/>
    </location>
</feature>
<protein>
    <submittedName>
        <fullName evidence="2">Uncharacterized protein</fullName>
    </submittedName>
</protein>
<keyword evidence="3" id="KW-1185">Reference proteome</keyword>
<evidence type="ECO:0000313" key="2">
    <source>
        <dbReference type="EMBL" id="KAJ8400668.1"/>
    </source>
</evidence>
<dbReference type="EMBL" id="JAINUG010000075">
    <property type="protein sequence ID" value="KAJ8400668.1"/>
    <property type="molecule type" value="Genomic_DNA"/>
</dbReference>
<reference evidence="2" key="1">
    <citation type="journal article" date="2023" name="Science">
        <title>Genome structures resolve the early diversification of teleost fishes.</title>
        <authorList>
            <person name="Parey E."/>
            <person name="Louis A."/>
            <person name="Montfort J."/>
            <person name="Bouchez O."/>
            <person name="Roques C."/>
            <person name="Iampietro C."/>
            <person name="Lluch J."/>
            <person name="Castinel A."/>
            <person name="Donnadieu C."/>
            <person name="Desvignes T."/>
            <person name="Floi Bucao C."/>
            <person name="Jouanno E."/>
            <person name="Wen M."/>
            <person name="Mejri S."/>
            <person name="Dirks R."/>
            <person name="Jansen H."/>
            <person name="Henkel C."/>
            <person name="Chen W.J."/>
            <person name="Zahm M."/>
            <person name="Cabau C."/>
            <person name="Klopp C."/>
            <person name="Thompson A.W."/>
            <person name="Robinson-Rechavi M."/>
            <person name="Braasch I."/>
            <person name="Lecointre G."/>
            <person name="Bobe J."/>
            <person name="Postlethwait J.H."/>
            <person name="Berthelot C."/>
            <person name="Roest Crollius H."/>
            <person name="Guiguen Y."/>
        </authorList>
    </citation>
    <scope>NUCLEOTIDE SEQUENCE</scope>
    <source>
        <strain evidence="2">NC1722</strain>
    </source>
</reference>
<dbReference type="Proteomes" id="UP001221898">
    <property type="component" value="Unassembled WGS sequence"/>
</dbReference>
<gene>
    <name evidence="2" type="ORF">AAFF_G00394370</name>
</gene>
<proteinExistence type="predicted"/>